<dbReference type="Gene3D" id="2.30.110.10">
    <property type="entry name" value="Electron Transport, Fmn-binding Protein, Chain A"/>
    <property type="match status" value="1"/>
</dbReference>
<dbReference type="EMBL" id="RKLQ01000001">
    <property type="protein sequence ID" value="MBX0302323.1"/>
    <property type="molecule type" value="Genomic_DNA"/>
</dbReference>
<organism evidence="3 4">
    <name type="scientific">Haloarcula salinisoli</name>
    <dbReference type="NCBI Taxonomy" id="2487746"/>
    <lineage>
        <taxon>Archaea</taxon>
        <taxon>Methanobacteriati</taxon>
        <taxon>Methanobacteriota</taxon>
        <taxon>Stenosarchaea group</taxon>
        <taxon>Halobacteria</taxon>
        <taxon>Halobacteriales</taxon>
        <taxon>Haloarculaceae</taxon>
        <taxon>Haloarcula</taxon>
    </lineage>
</organism>
<gene>
    <name evidence="3" type="ORF">EGD98_01425</name>
</gene>
<protein>
    <submittedName>
        <fullName evidence="3">Pyridoxamine 5'-phosphate oxidase family protein</fullName>
    </submittedName>
</protein>
<dbReference type="RefSeq" id="WP_220586563.1">
    <property type="nucleotide sequence ID" value="NZ_RKLQ01000001.1"/>
</dbReference>
<dbReference type="SUPFAM" id="SSF50475">
    <property type="entry name" value="FMN-binding split barrel"/>
    <property type="match status" value="1"/>
</dbReference>
<proteinExistence type="predicted"/>
<evidence type="ECO:0000313" key="3">
    <source>
        <dbReference type="EMBL" id="MBX0302323.1"/>
    </source>
</evidence>
<dbReference type="PANTHER" id="PTHR42815:SF2">
    <property type="entry name" value="FAD-BINDING, PUTATIVE (AFU_ORTHOLOGUE AFUA_6G07600)-RELATED"/>
    <property type="match status" value="1"/>
</dbReference>
<dbReference type="AlphaFoldDB" id="A0A8J8C9U8"/>
<dbReference type="Proteomes" id="UP000783863">
    <property type="component" value="Unassembled WGS sequence"/>
</dbReference>
<dbReference type="Pfam" id="PF01243">
    <property type="entry name" value="PNPOx_N"/>
    <property type="match status" value="1"/>
</dbReference>
<evidence type="ECO:0000259" key="2">
    <source>
        <dbReference type="Pfam" id="PF01243"/>
    </source>
</evidence>
<keyword evidence="4" id="KW-1185">Reference proteome</keyword>
<evidence type="ECO:0000313" key="4">
    <source>
        <dbReference type="Proteomes" id="UP000783863"/>
    </source>
</evidence>
<accession>A0A8J8C9U8</accession>
<feature type="region of interest" description="Disordered" evidence="1">
    <location>
        <begin position="323"/>
        <end position="356"/>
    </location>
</feature>
<evidence type="ECO:0000256" key="1">
    <source>
        <dbReference type="SAM" id="MobiDB-lite"/>
    </source>
</evidence>
<feature type="region of interest" description="Disordered" evidence="1">
    <location>
        <begin position="1"/>
        <end position="32"/>
    </location>
</feature>
<reference evidence="3" key="1">
    <citation type="submission" date="2021-06" db="EMBL/GenBank/DDBJ databases">
        <title>Halomicroarcula sp. F24A a new haloarchaeum isolated from saline soil.</title>
        <authorList>
            <person name="Duran-Viseras A."/>
            <person name="Sanchez-Porro C."/>
            <person name="Ventosa A."/>
        </authorList>
    </citation>
    <scope>NUCLEOTIDE SEQUENCE</scope>
    <source>
        <strain evidence="3">F24A</strain>
    </source>
</reference>
<feature type="domain" description="Pyridoxamine 5'-phosphate oxidase N-terminal" evidence="2">
    <location>
        <begin position="205"/>
        <end position="303"/>
    </location>
</feature>
<comment type="caution">
    <text evidence="3">The sequence shown here is derived from an EMBL/GenBank/DDBJ whole genome shotgun (WGS) entry which is preliminary data.</text>
</comment>
<dbReference type="InterPro" id="IPR012349">
    <property type="entry name" value="Split_barrel_FMN-bd"/>
</dbReference>
<dbReference type="InterPro" id="IPR011576">
    <property type="entry name" value="Pyridox_Oxase_N"/>
</dbReference>
<dbReference type="PANTHER" id="PTHR42815">
    <property type="entry name" value="FAD-BINDING, PUTATIVE (AFU_ORTHOLOGUE AFUA_6G07600)-RELATED"/>
    <property type="match status" value="1"/>
</dbReference>
<name>A0A8J8C9U8_9EURY</name>
<sequence>MTVGSNTPGAEESSTDETTDPRADLPGSQGEHELQAELGTADRAEAFYDTAMQHALTSQMKSFLMDRWMGFASALDGDRPVTEPCFADEGFIRILADDRIAWPAAAMVDGSGPLVGPNEERFLSLVTVDWWDTTVGLHINGSAHRRVAPPVGVSRDGPATDWYVLDIEEAYIHCAKHIPELAVDDGAPEGPEVAPSRTTYDRLVPAVEKFIGTQVVSFLGTADSEGETDLSPRIGPPGFVQVLDEHTLAWPEYRGNGIHASMGNIRERGVATLTFLDWWNTEAIVRVSGSATLHDEVAGATDLTDVDRTKKWVLMDVEEATVTTDPPLPSLSVESFDPPWGTDDEEVKKSGFFTEA</sequence>